<feature type="chain" id="PRO_5008090548" evidence="3">
    <location>
        <begin position="21"/>
        <end position="215"/>
    </location>
</feature>
<organism evidence="4 5">
    <name type="scientific">Photobacterium jeanii</name>
    <dbReference type="NCBI Taxonomy" id="858640"/>
    <lineage>
        <taxon>Bacteria</taxon>
        <taxon>Pseudomonadati</taxon>
        <taxon>Pseudomonadota</taxon>
        <taxon>Gammaproteobacteria</taxon>
        <taxon>Vibrionales</taxon>
        <taxon>Vibrionaceae</taxon>
        <taxon>Photobacterium</taxon>
    </lineage>
</organism>
<evidence type="ECO:0000256" key="1">
    <source>
        <dbReference type="ARBA" id="ARBA00008490"/>
    </source>
</evidence>
<evidence type="ECO:0000256" key="2">
    <source>
        <dbReference type="ARBA" id="ARBA00022729"/>
    </source>
</evidence>
<protein>
    <submittedName>
        <fullName evidence="4">Uncharacterized protein</fullName>
    </submittedName>
</protein>
<dbReference type="InterPro" id="IPR018635">
    <property type="entry name" value="UPF0319"/>
</dbReference>
<dbReference type="OrthoDB" id="6214779at2"/>
<keyword evidence="5" id="KW-1185">Reference proteome</keyword>
<name>A0A178KPQ5_9GAMM</name>
<feature type="signal peptide" evidence="3">
    <location>
        <begin position="1"/>
        <end position="20"/>
    </location>
</feature>
<comment type="similarity">
    <text evidence="1">Belongs to the UPF0319 family.</text>
</comment>
<sequence>MNKAVIGLAMSMLFAASAQANTLETEFGLSVMAINGSAVDRDSAVADNTYNIAEGKNQVVIRGEKMLRRGTKTELFTTKPFVITFDSEQDVKIEFPKVANNYRSAETEFRGDAPAWQVTANGSAISYQSDLLPGDGGFIPYSDIEELVAKYNQQHGIALEQGKPTNMTAAAVTVTETGKVEITGDSLSQLKLWYTKASAKEKKAFKIWMAEQDFQ</sequence>
<gene>
    <name evidence="4" type="ORF">A3K86_06490</name>
</gene>
<evidence type="ECO:0000256" key="3">
    <source>
        <dbReference type="SAM" id="SignalP"/>
    </source>
</evidence>
<dbReference type="RefSeq" id="WP_068329379.1">
    <property type="nucleotide sequence ID" value="NZ_LVHF01000012.1"/>
</dbReference>
<dbReference type="PANTHER" id="PTHR38108">
    <property type="entry name" value="UPF0319 PROTEIN YCCT"/>
    <property type="match status" value="1"/>
</dbReference>
<dbReference type="EMBL" id="LVHF01000012">
    <property type="protein sequence ID" value="OAN18532.1"/>
    <property type="molecule type" value="Genomic_DNA"/>
</dbReference>
<dbReference type="Proteomes" id="UP000078503">
    <property type="component" value="Unassembled WGS sequence"/>
</dbReference>
<evidence type="ECO:0000313" key="5">
    <source>
        <dbReference type="Proteomes" id="UP000078503"/>
    </source>
</evidence>
<accession>A0A178KPQ5</accession>
<comment type="caution">
    <text evidence="4">The sequence shown here is derived from an EMBL/GenBank/DDBJ whole genome shotgun (WGS) entry which is preliminary data.</text>
</comment>
<proteinExistence type="inferred from homology"/>
<keyword evidence="2 3" id="KW-0732">Signal</keyword>
<dbReference type="PANTHER" id="PTHR38108:SF1">
    <property type="entry name" value="UPF0319 PROTEIN YCCT"/>
    <property type="match status" value="1"/>
</dbReference>
<reference evidence="4 5" key="1">
    <citation type="submission" date="2016-03" db="EMBL/GenBank/DDBJ databases">
        <title>Photobacterium proteolyticum sp. nov. a protease producing bacterium isolated from ocean sediments of Laizhou Bay.</title>
        <authorList>
            <person name="Li Y."/>
        </authorList>
    </citation>
    <scope>NUCLEOTIDE SEQUENCE [LARGE SCALE GENOMIC DNA]</scope>
    <source>
        <strain evidence="4 5">R-40508</strain>
    </source>
</reference>
<evidence type="ECO:0000313" key="4">
    <source>
        <dbReference type="EMBL" id="OAN18532.1"/>
    </source>
</evidence>
<dbReference type="AlphaFoldDB" id="A0A178KPQ5"/>
<dbReference type="Pfam" id="PF09829">
    <property type="entry name" value="DUF2057"/>
    <property type="match status" value="1"/>
</dbReference>